<accession>A0ABY6NY04</accession>
<protein>
    <submittedName>
        <fullName evidence="5">Nucleoside deaminase</fullName>
    </submittedName>
</protein>
<dbReference type="Gene3D" id="3.40.140.10">
    <property type="entry name" value="Cytidine Deaminase, domain 2"/>
    <property type="match status" value="1"/>
</dbReference>
<organism evidence="5 6">
    <name type="scientific">Rhodococcus antarcticus</name>
    <dbReference type="NCBI Taxonomy" id="2987751"/>
    <lineage>
        <taxon>Bacteria</taxon>
        <taxon>Bacillati</taxon>
        <taxon>Actinomycetota</taxon>
        <taxon>Actinomycetes</taxon>
        <taxon>Mycobacteriales</taxon>
        <taxon>Nocardiaceae</taxon>
        <taxon>Rhodococcus</taxon>
    </lineage>
</organism>
<dbReference type="InterPro" id="IPR016192">
    <property type="entry name" value="APOBEC/CMP_deaminase_Zn-bd"/>
</dbReference>
<dbReference type="RefSeq" id="WP_265382386.1">
    <property type="nucleotide sequence ID" value="NZ_CP110615.1"/>
</dbReference>
<keyword evidence="1" id="KW-0479">Metal-binding</keyword>
<feature type="domain" description="CMP/dCMP-type deaminase" evidence="4">
    <location>
        <begin position="1"/>
        <end position="123"/>
    </location>
</feature>
<proteinExistence type="predicted"/>
<evidence type="ECO:0000259" key="4">
    <source>
        <dbReference type="PROSITE" id="PS51747"/>
    </source>
</evidence>
<evidence type="ECO:0000256" key="2">
    <source>
        <dbReference type="ARBA" id="ARBA00022833"/>
    </source>
</evidence>
<keyword evidence="2" id="KW-0862">Zinc</keyword>
<evidence type="ECO:0000313" key="5">
    <source>
        <dbReference type="EMBL" id="UZJ24279.1"/>
    </source>
</evidence>
<evidence type="ECO:0000256" key="3">
    <source>
        <dbReference type="SAM" id="MobiDB-lite"/>
    </source>
</evidence>
<evidence type="ECO:0000313" key="6">
    <source>
        <dbReference type="Proteomes" id="UP001164965"/>
    </source>
</evidence>
<dbReference type="Proteomes" id="UP001164965">
    <property type="component" value="Chromosome"/>
</dbReference>
<reference evidence="5" key="1">
    <citation type="submission" date="2022-10" db="EMBL/GenBank/DDBJ databases">
        <title>Rhodococcus sp.75.</title>
        <authorList>
            <person name="Sun M."/>
        </authorList>
    </citation>
    <scope>NUCLEOTIDE SEQUENCE</scope>
    <source>
        <strain evidence="5">75</strain>
    </source>
</reference>
<name>A0ABY6NY04_9NOCA</name>
<dbReference type="InterPro" id="IPR016193">
    <property type="entry name" value="Cytidine_deaminase-like"/>
</dbReference>
<dbReference type="CDD" id="cd01285">
    <property type="entry name" value="nucleoside_deaminase"/>
    <property type="match status" value="1"/>
</dbReference>
<evidence type="ECO:0000256" key="1">
    <source>
        <dbReference type="ARBA" id="ARBA00022723"/>
    </source>
</evidence>
<keyword evidence="6" id="KW-1185">Reference proteome</keyword>
<dbReference type="PROSITE" id="PS00903">
    <property type="entry name" value="CYT_DCMP_DEAMINASES_1"/>
    <property type="match status" value="1"/>
</dbReference>
<dbReference type="PROSITE" id="PS51747">
    <property type="entry name" value="CYT_DCMP_DEAMINASES_2"/>
    <property type="match status" value="1"/>
</dbReference>
<gene>
    <name evidence="5" type="ORF">RHODO2019_14120</name>
</gene>
<sequence length="158" mass="17140">MDESLLQRTVSMALQNVEDGGKPFACIVVDAQSGEVLAEATNQVAQAGDPTAHAEIVAIRELAAAGRSDLSGCTVYVTAYPCPMCLGALYYAAPEQVFFAATREQENEHYEDGNRYMSLSSFYDEYTKPPERRSLPATQGPTDDPTAPFRAWTTAHPA</sequence>
<feature type="region of interest" description="Disordered" evidence="3">
    <location>
        <begin position="127"/>
        <end position="158"/>
    </location>
</feature>
<dbReference type="PANTHER" id="PTHR11079">
    <property type="entry name" value="CYTOSINE DEAMINASE FAMILY MEMBER"/>
    <property type="match status" value="1"/>
</dbReference>
<dbReference type="InterPro" id="IPR002125">
    <property type="entry name" value="CMP_dCMP_dom"/>
</dbReference>
<dbReference type="EMBL" id="CP110615">
    <property type="protein sequence ID" value="UZJ24279.1"/>
    <property type="molecule type" value="Genomic_DNA"/>
</dbReference>
<dbReference type="SUPFAM" id="SSF53927">
    <property type="entry name" value="Cytidine deaminase-like"/>
    <property type="match status" value="1"/>
</dbReference>
<dbReference type="Pfam" id="PF00383">
    <property type="entry name" value="dCMP_cyt_deam_1"/>
    <property type="match status" value="1"/>
</dbReference>
<dbReference type="PANTHER" id="PTHR11079:SF161">
    <property type="entry name" value="CMP_DCMP-TYPE DEAMINASE DOMAIN-CONTAINING PROTEIN"/>
    <property type="match status" value="1"/>
</dbReference>